<feature type="region of interest" description="Disordered" evidence="8">
    <location>
        <begin position="1"/>
        <end position="29"/>
    </location>
</feature>
<dbReference type="VEuPathDB" id="VectorBase:CSON012291"/>
<accession>A0A336LM49</accession>
<dbReference type="EMBL" id="UFQT01000056">
    <property type="protein sequence ID" value="SSX19142.1"/>
    <property type="molecule type" value="Genomic_DNA"/>
</dbReference>
<dbReference type="GO" id="GO:0005886">
    <property type="term" value="C:plasma membrane"/>
    <property type="evidence" value="ECO:0007669"/>
    <property type="project" value="UniProtKB-SubCell"/>
</dbReference>
<keyword evidence="4 7" id="KW-1133">Transmembrane helix</keyword>
<dbReference type="AlphaFoldDB" id="A0A336LM49"/>
<dbReference type="PANTHER" id="PTHR12385:SF14">
    <property type="entry name" value="CHOLINE TRANSPORTER-LIKE 2"/>
    <property type="match status" value="1"/>
</dbReference>
<comment type="function">
    <text evidence="7">Choline transporter.</text>
</comment>
<keyword evidence="5 7" id="KW-0472">Membrane</keyword>
<evidence type="ECO:0000256" key="8">
    <source>
        <dbReference type="SAM" id="MobiDB-lite"/>
    </source>
</evidence>
<protein>
    <recommendedName>
        <fullName evidence="7">Choline transporter-like protein</fullName>
    </recommendedName>
</protein>
<reference evidence="9" key="1">
    <citation type="submission" date="2018-07" db="EMBL/GenBank/DDBJ databases">
        <authorList>
            <person name="Quirk P.G."/>
            <person name="Krulwich T.A."/>
        </authorList>
    </citation>
    <scope>NUCLEOTIDE SEQUENCE</scope>
</reference>
<name>A0A336LM49_CULSO</name>
<feature type="transmembrane region" description="Helical" evidence="7">
    <location>
        <begin position="564"/>
        <end position="584"/>
    </location>
</feature>
<evidence type="ECO:0000256" key="3">
    <source>
        <dbReference type="ARBA" id="ARBA00022692"/>
    </source>
</evidence>
<sequence length="722" mass="82692">MPKQKSDKNSKIPAKIEAESEDDFENVELQSPPAHRVQIEVQDPLVEYRTRQSSVEPLRKNQCTDVICLLIFVIFFGMVIFVGFFAMTKGEDNRILTPIDSNENFCGKDSNVLDVPYLYILDLYKCIDIHSLLVGCTSDSICVSKCPDKDFNVTDCTENDIERIRKEILCDTFVDKKEIHSCEDVEKLVEEKRCASEYVTTKSISRICMPRDIISTLNETFLARLFKFRLFSGFRDIAIEAINQIKSEWKEIVGCTLSSILICLAFIFLLRWFAGPIIWISVFGLLGILLAGSVFSFMRYSTLKNNPEEQNRRLTNVKALIQNLFDKTDTWLWVACILTIIFSIILIVVSCIFKRIRIAIEIVKEGSRAVNSSIFTMFFPIVPLILQGLTILFIVYVYLKLNTLGDHMYKLKGVRNYGDSCKCSGEFDYKERAICDPTTFKNNCTEVGTGDLCKKVKCAFEEEDSLKITIFKCINVFGGIWLISFLSAFNEIVLASVYSRWYWTYNKSKVPFCALCTAVYRTFRYHIGTIAFGSLLIAICRILRLMVEYIKAQCDKYPNKFTQFIIWVFRCVFWCLEHFIQFVNQNAYIMCAIKGTNFCKSAKDAFTLLLQNGIRFTALFTVTTCLFMMCKLLISIGVATLVLIYVHNYEMIAPAILVGIGTYIIADLFFGVYSMANKTMFLCSLEDASKNDGSKTHPYFMSRRLSKLLTKSSKRESTIAEK</sequence>
<evidence type="ECO:0000256" key="6">
    <source>
        <dbReference type="ARBA" id="ARBA00023180"/>
    </source>
</evidence>
<keyword evidence="6" id="KW-0325">Glycoprotein</keyword>
<evidence type="ECO:0000256" key="4">
    <source>
        <dbReference type="ARBA" id="ARBA00022989"/>
    </source>
</evidence>
<feature type="transmembrane region" description="Helical" evidence="7">
    <location>
        <begin position="331"/>
        <end position="353"/>
    </location>
</feature>
<organism evidence="9">
    <name type="scientific">Culicoides sonorensis</name>
    <name type="common">Biting midge</name>
    <dbReference type="NCBI Taxonomy" id="179676"/>
    <lineage>
        <taxon>Eukaryota</taxon>
        <taxon>Metazoa</taxon>
        <taxon>Ecdysozoa</taxon>
        <taxon>Arthropoda</taxon>
        <taxon>Hexapoda</taxon>
        <taxon>Insecta</taxon>
        <taxon>Pterygota</taxon>
        <taxon>Neoptera</taxon>
        <taxon>Endopterygota</taxon>
        <taxon>Diptera</taxon>
        <taxon>Nematocera</taxon>
        <taxon>Chironomoidea</taxon>
        <taxon>Ceratopogonidae</taxon>
        <taxon>Ceratopogoninae</taxon>
        <taxon>Culicoides</taxon>
        <taxon>Monoculicoides</taxon>
    </lineage>
</organism>
<feature type="compositionally biased region" description="Basic and acidic residues" evidence="8">
    <location>
        <begin position="1"/>
        <end position="18"/>
    </location>
</feature>
<feature type="transmembrane region" description="Helical" evidence="7">
    <location>
        <begin position="618"/>
        <end position="646"/>
    </location>
</feature>
<comment type="similarity">
    <text evidence="2 7">Belongs to the CTL (choline transporter-like) family.</text>
</comment>
<evidence type="ECO:0000313" key="9">
    <source>
        <dbReference type="EMBL" id="SSX19142.1"/>
    </source>
</evidence>
<evidence type="ECO:0000256" key="7">
    <source>
        <dbReference type="RuleBase" id="RU368066"/>
    </source>
</evidence>
<feature type="transmembrane region" description="Helical" evidence="7">
    <location>
        <begin position="523"/>
        <end position="544"/>
    </location>
</feature>
<evidence type="ECO:0000256" key="2">
    <source>
        <dbReference type="ARBA" id="ARBA00007168"/>
    </source>
</evidence>
<keyword evidence="3 7" id="KW-0812">Transmembrane</keyword>
<comment type="subcellular location">
    <subcellularLocation>
        <location evidence="7">Cell membrane</location>
        <topology evidence="7">Multi-pass membrane protein</topology>
    </subcellularLocation>
    <subcellularLocation>
        <location evidence="1">Membrane</location>
        <topology evidence="1">Multi-pass membrane protein</topology>
    </subcellularLocation>
</comment>
<evidence type="ECO:0000256" key="5">
    <source>
        <dbReference type="ARBA" id="ARBA00023136"/>
    </source>
</evidence>
<feature type="transmembrane region" description="Helical" evidence="7">
    <location>
        <begin position="374"/>
        <end position="399"/>
    </location>
</feature>
<dbReference type="PANTHER" id="PTHR12385">
    <property type="entry name" value="CHOLINE TRANSPORTER-LIKE (SLC FAMILY 44)"/>
    <property type="match status" value="1"/>
</dbReference>
<evidence type="ECO:0000256" key="1">
    <source>
        <dbReference type="ARBA" id="ARBA00004141"/>
    </source>
</evidence>
<dbReference type="GO" id="GO:0022857">
    <property type="term" value="F:transmembrane transporter activity"/>
    <property type="evidence" value="ECO:0007669"/>
    <property type="project" value="UniProtKB-UniRule"/>
</dbReference>
<proteinExistence type="inferred from homology"/>
<gene>
    <name evidence="9" type="primary">CSON012291</name>
</gene>
<dbReference type="Pfam" id="PF04515">
    <property type="entry name" value="Choline_transpo"/>
    <property type="match status" value="1"/>
</dbReference>
<feature type="transmembrane region" description="Helical" evidence="7">
    <location>
        <begin position="652"/>
        <end position="673"/>
    </location>
</feature>
<feature type="transmembrane region" description="Helical" evidence="7">
    <location>
        <begin position="277"/>
        <end position="298"/>
    </location>
</feature>
<feature type="transmembrane region" description="Helical" evidence="7">
    <location>
        <begin position="480"/>
        <end position="503"/>
    </location>
</feature>
<feature type="transmembrane region" description="Helical" evidence="7">
    <location>
        <begin position="249"/>
        <end position="270"/>
    </location>
</feature>
<dbReference type="InterPro" id="IPR007603">
    <property type="entry name" value="Choline_transptr-like"/>
</dbReference>
<feature type="transmembrane region" description="Helical" evidence="7">
    <location>
        <begin position="66"/>
        <end position="87"/>
    </location>
</feature>